<reference evidence="1 2" key="1">
    <citation type="submission" date="2021-11" db="EMBL/GenBank/DDBJ databases">
        <authorList>
            <person name="Puthoff D.P."/>
            <person name="Dawson N.J."/>
            <person name="McNemar A."/>
            <person name="Wilson J.R."/>
            <person name="Ball S.L."/>
            <person name="Garlena R.A."/>
            <person name="Russell D.A."/>
            <person name="Jacobs-Sera D."/>
            <person name="Hatfull G.F."/>
        </authorList>
    </citation>
    <scope>NUCLEOTIDE SEQUENCE [LARGE SCALE GENOMIC DNA]</scope>
</reference>
<dbReference type="EMBL" id="OL455890">
    <property type="protein sequence ID" value="UJQ86403.1"/>
    <property type="molecule type" value="Genomic_DNA"/>
</dbReference>
<proteinExistence type="predicted"/>
<sequence length="96" mass="10327">MAELNIEQIQTLIASIGRMAVAMEDFAVAAKKSNEIAKKMLEAVTANGEAANDLVDLAASWPVAVPNEDGSDMILYPVAQIIEMMAKDEEEDDDGE</sequence>
<accession>A0AA49BNK6</accession>
<keyword evidence="2" id="KW-1185">Reference proteome</keyword>
<organism evidence="1 2">
    <name type="scientific">Gordonia phage Wojtek</name>
    <dbReference type="NCBI Taxonomy" id="2910758"/>
    <lineage>
        <taxon>Viruses</taxon>
        <taxon>Duplodnaviria</taxon>
        <taxon>Heunggongvirae</taxon>
        <taxon>Uroviricota</taxon>
        <taxon>Caudoviricetes</taxon>
        <taxon>Dovevirinae</taxon>
        <taxon>Lambovirus</taxon>
        <taxon>Lambovirus wojtek</taxon>
    </lineage>
</organism>
<evidence type="ECO:0000313" key="2">
    <source>
        <dbReference type="Proteomes" id="UP001201386"/>
    </source>
</evidence>
<gene>
    <name evidence="1" type="primary">74</name>
    <name evidence="1" type="ORF">WOJTEK_74</name>
</gene>
<evidence type="ECO:0000313" key="1">
    <source>
        <dbReference type="EMBL" id="UJQ86403.1"/>
    </source>
</evidence>
<dbReference type="Proteomes" id="UP001201386">
    <property type="component" value="Segment"/>
</dbReference>
<protein>
    <submittedName>
        <fullName evidence="1">Uncharacterized protein</fullName>
    </submittedName>
</protein>
<name>A0AA49BNK6_9CAUD</name>